<comment type="caution">
    <text evidence="4">The sequence shown here is derived from an EMBL/GenBank/DDBJ whole genome shotgun (WGS) entry which is preliminary data.</text>
</comment>
<dbReference type="OrthoDB" id="5622506at2"/>
<protein>
    <submittedName>
        <fullName evidence="4">Ankyrin repeat domain-containing protein</fullName>
    </submittedName>
</protein>
<dbReference type="Pfam" id="PF12796">
    <property type="entry name" value="Ank_2"/>
    <property type="match status" value="1"/>
</dbReference>
<name>A0A4U0FE95_9BACL</name>
<dbReference type="Gene3D" id="1.25.40.20">
    <property type="entry name" value="Ankyrin repeat-containing domain"/>
    <property type="match status" value="1"/>
</dbReference>
<proteinExistence type="predicted"/>
<dbReference type="SUPFAM" id="SSF48403">
    <property type="entry name" value="Ankyrin repeat"/>
    <property type="match status" value="1"/>
</dbReference>
<reference evidence="4 5" key="1">
    <citation type="submission" date="2019-04" db="EMBL/GenBank/DDBJ databases">
        <title>Cohnella sp. nov., isolated from soil.</title>
        <authorList>
            <person name="Kim W."/>
        </authorList>
    </citation>
    <scope>NUCLEOTIDE SEQUENCE [LARGE SCALE GENOMIC DNA]</scope>
    <source>
        <strain evidence="4 5">CAU 1483</strain>
    </source>
</reference>
<evidence type="ECO:0000313" key="4">
    <source>
        <dbReference type="EMBL" id="TJY43108.1"/>
    </source>
</evidence>
<dbReference type="InterPro" id="IPR002110">
    <property type="entry name" value="Ankyrin_rpt"/>
</dbReference>
<keyword evidence="5" id="KW-1185">Reference proteome</keyword>
<dbReference type="RefSeq" id="WP_136776473.1">
    <property type="nucleotide sequence ID" value="NZ_SUPK01000002.1"/>
</dbReference>
<dbReference type="EMBL" id="SUPK01000002">
    <property type="protein sequence ID" value="TJY43108.1"/>
    <property type="molecule type" value="Genomic_DNA"/>
</dbReference>
<accession>A0A4U0FE95</accession>
<dbReference type="Pfam" id="PF00023">
    <property type="entry name" value="Ank"/>
    <property type="match status" value="1"/>
</dbReference>
<feature type="repeat" description="ANK" evidence="3">
    <location>
        <begin position="39"/>
        <end position="71"/>
    </location>
</feature>
<dbReference type="PRINTS" id="PR01415">
    <property type="entry name" value="ANKYRIN"/>
</dbReference>
<dbReference type="PANTHER" id="PTHR24198:SF165">
    <property type="entry name" value="ANKYRIN REPEAT-CONTAINING PROTEIN-RELATED"/>
    <property type="match status" value="1"/>
</dbReference>
<evidence type="ECO:0000256" key="3">
    <source>
        <dbReference type="PROSITE-ProRule" id="PRU00023"/>
    </source>
</evidence>
<dbReference type="PANTHER" id="PTHR24198">
    <property type="entry name" value="ANKYRIN REPEAT AND PROTEIN KINASE DOMAIN-CONTAINING PROTEIN"/>
    <property type="match status" value="1"/>
</dbReference>
<dbReference type="PROSITE" id="PS50088">
    <property type="entry name" value="ANK_REPEAT"/>
    <property type="match status" value="3"/>
</dbReference>
<evidence type="ECO:0000256" key="2">
    <source>
        <dbReference type="ARBA" id="ARBA00023043"/>
    </source>
</evidence>
<organism evidence="4 5">
    <name type="scientific">Cohnella pontilimi</name>
    <dbReference type="NCBI Taxonomy" id="2564100"/>
    <lineage>
        <taxon>Bacteria</taxon>
        <taxon>Bacillati</taxon>
        <taxon>Bacillota</taxon>
        <taxon>Bacilli</taxon>
        <taxon>Bacillales</taxon>
        <taxon>Paenibacillaceae</taxon>
        <taxon>Cohnella</taxon>
    </lineage>
</organism>
<dbReference type="SMART" id="SM00248">
    <property type="entry name" value="ANK"/>
    <property type="match status" value="3"/>
</dbReference>
<keyword evidence="1" id="KW-0677">Repeat</keyword>
<dbReference type="AlphaFoldDB" id="A0A4U0FE95"/>
<evidence type="ECO:0000256" key="1">
    <source>
        <dbReference type="ARBA" id="ARBA00022737"/>
    </source>
</evidence>
<feature type="repeat" description="ANK" evidence="3">
    <location>
        <begin position="112"/>
        <end position="145"/>
    </location>
</feature>
<feature type="repeat" description="ANK" evidence="3">
    <location>
        <begin position="78"/>
        <end position="111"/>
    </location>
</feature>
<evidence type="ECO:0000313" key="5">
    <source>
        <dbReference type="Proteomes" id="UP000309673"/>
    </source>
</evidence>
<keyword evidence="2 3" id="KW-0040">ANK repeat</keyword>
<dbReference type="Proteomes" id="UP000309673">
    <property type="component" value="Unassembled WGS sequence"/>
</dbReference>
<gene>
    <name evidence="4" type="ORF">E5161_04210</name>
</gene>
<dbReference type="PROSITE" id="PS50297">
    <property type="entry name" value="ANK_REP_REGION"/>
    <property type="match status" value="2"/>
</dbReference>
<sequence>MTLSQLIGDVFKLAESGDAQRLKDILHTNPALANQENEQGLTLLGYAAHFGHPDVVQVLLDYGAEVNAVSHSKLDFIPSNTALHAAIAGERNIEVIQLLLQHHADTSIFDTNGHTSLHTAAFHEDNAEIIHLLIKYGANVNAKPEGGKTARTVAEERGNHKVAELLRSYEGERN</sequence>
<dbReference type="InterPro" id="IPR036770">
    <property type="entry name" value="Ankyrin_rpt-contain_sf"/>
</dbReference>